<protein>
    <submittedName>
        <fullName evidence="2">Transcriptional regulator</fullName>
    </submittedName>
</protein>
<accession>A0A8J3R2H5</accession>
<dbReference type="CDD" id="cd00093">
    <property type="entry name" value="HTH_XRE"/>
    <property type="match status" value="1"/>
</dbReference>
<dbReference type="Pfam" id="PF13560">
    <property type="entry name" value="HTH_31"/>
    <property type="match status" value="1"/>
</dbReference>
<reference evidence="2" key="1">
    <citation type="submission" date="2021-01" db="EMBL/GenBank/DDBJ databases">
        <title>Whole genome shotgun sequence of Rugosimonospora africana NBRC 104875.</title>
        <authorList>
            <person name="Komaki H."/>
            <person name="Tamura T."/>
        </authorList>
    </citation>
    <scope>NUCLEOTIDE SEQUENCE</scope>
    <source>
        <strain evidence="2">NBRC 104875</strain>
    </source>
</reference>
<dbReference type="AlphaFoldDB" id="A0A8J3R2H5"/>
<keyword evidence="3" id="KW-1185">Reference proteome</keyword>
<proteinExistence type="predicted"/>
<name>A0A8J3R2H5_9ACTN</name>
<evidence type="ECO:0000259" key="1">
    <source>
        <dbReference type="Pfam" id="PF19054"/>
    </source>
</evidence>
<evidence type="ECO:0000313" key="3">
    <source>
        <dbReference type="Proteomes" id="UP000642748"/>
    </source>
</evidence>
<evidence type="ECO:0000313" key="2">
    <source>
        <dbReference type="EMBL" id="GIH21258.1"/>
    </source>
</evidence>
<dbReference type="InterPro" id="IPR043917">
    <property type="entry name" value="DUF5753"/>
</dbReference>
<sequence>MPIPDPTMLSAPTVRQRRIAIELRRLREQAGLSIPEAARMLLGTDPHSWEQLENAERRTSWLVLRRLLDELVITEKDYRSYLLGLLVDDHERACDQLRGWTQEFPSRVVGSVPEYQRMYIGLNAGASEKRMYQPSIVPGILQTRDYAAAIAGQVLRAGKPELAEAVDARVARASRLTDPDPLLAHAVISESALRLQIGGPQVMAGQYQRLRELAELPNVTIQILPLTQPVGAALPAPFVLLDYPRPVGNPGIAYIEHLTRTVFMDHPDEIADYRTAWNRVTAAALDAAASAQFIQAIADGHHPRMEEPHAQPADLA</sequence>
<dbReference type="RefSeq" id="WP_203924650.1">
    <property type="nucleotide sequence ID" value="NZ_BONZ01000121.1"/>
</dbReference>
<dbReference type="InterPro" id="IPR001387">
    <property type="entry name" value="Cro/C1-type_HTH"/>
</dbReference>
<dbReference type="Pfam" id="PF19054">
    <property type="entry name" value="DUF5753"/>
    <property type="match status" value="1"/>
</dbReference>
<feature type="domain" description="DUF5753" evidence="1">
    <location>
        <begin position="117"/>
        <end position="295"/>
    </location>
</feature>
<dbReference type="Proteomes" id="UP000642748">
    <property type="component" value="Unassembled WGS sequence"/>
</dbReference>
<dbReference type="EMBL" id="BONZ01000121">
    <property type="protein sequence ID" value="GIH21258.1"/>
    <property type="molecule type" value="Genomic_DNA"/>
</dbReference>
<organism evidence="2 3">
    <name type="scientific">Rugosimonospora africana</name>
    <dbReference type="NCBI Taxonomy" id="556532"/>
    <lineage>
        <taxon>Bacteria</taxon>
        <taxon>Bacillati</taxon>
        <taxon>Actinomycetota</taxon>
        <taxon>Actinomycetes</taxon>
        <taxon>Micromonosporales</taxon>
        <taxon>Micromonosporaceae</taxon>
        <taxon>Rugosimonospora</taxon>
    </lineage>
</organism>
<gene>
    <name evidence="2" type="ORF">Raf01_94300</name>
</gene>
<comment type="caution">
    <text evidence="2">The sequence shown here is derived from an EMBL/GenBank/DDBJ whole genome shotgun (WGS) entry which is preliminary data.</text>
</comment>